<proteinExistence type="inferred from homology"/>
<dbReference type="Gene3D" id="3.40.50.720">
    <property type="entry name" value="NAD(P)-binding Rossmann-like Domain"/>
    <property type="match status" value="1"/>
</dbReference>
<dbReference type="PANTHER" id="PTHR43318:SF2">
    <property type="entry name" value="UDP-N-ACETYLGLUCOSAMINE 4,6-DEHYDRATASE (INVERTING)"/>
    <property type="match status" value="1"/>
</dbReference>
<dbReference type="PANTHER" id="PTHR43318">
    <property type="entry name" value="UDP-N-ACETYLGLUCOSAMINE 4,6-DEHYDRATASE"/>
    <property type="match status" value="1"/>
</dbReference>
<dbReference type="EMBL" id="UINC01007109">
    <property type="protein sequence ID" value="SVA31470.1"/>
    <property type="molecule type" value="Genomic_DNA"/>
</dbReference>
<dbReference type="CDD" id="cd05237">
    <property type="entry name" value="UDP_invert_4-6DH_SDR_e"/>
    <property type="match status" value="1"/>
</dbReference>
<name>A0A381UTQ2_9ZZZZ</name>
<dbReference type="SUPFAM" id="SSF51735">
    <property type="entry name" value="NAD(P)-binding Rossmann-fold domains"/>
    <property type="match status" value="1"/>
</dbReference>
<dbReference type="InterPro" id="IPR036291">
    <property type="entry name" value="NAD(P)-bd_dom_sf"/>
</dbReference>
<organism evidence="3">
    <name type="scientific">marine metagenome</name>
    <dbReference type="NCBI Taxonomy" id="408172"/>
    <lineage>
        <taxon>unclassified sequences</taxon>
        <taxon>metagenomes</taxon>
        <taxon>ecological metagenomes</taxon>
    </lineage>
</organism>
<sequence>MNVSGSTILITGGTGSFGNRVAAHLLKQSPAEIRIFSRDEKKQWEMQQAFPQFQYIVGDVREEACLEEAMTGVDLVFHAAALKHVPSCEKYPYEAYKTNVVGSQNVCRASKAAGVKTFVALSTDKAVKPLNAMGTSKAMMEKLVCSQNQNGGDTKFCCVRYGNVMGSRGSVIPLFKRQIENDEPITLTVPEMTRFLMTLDQSVGLVLHAMQHATGGEIFVRKAPASTIEKLAEAVCQKFSPKGTDHPIDVIGIRLGEKLHETLVNEYEMQRITEEELFYAIHPEYHVPDHRAEQSLGTEYTSNNTRQLESAADIKLLLDKMGEVELYI</sequence>
<feature type="domain" description="Polysaccharide biosynthesis protein CapD-like" evidence="2">
    <location>
        <begin position="8"/>
        <end position="281"/>
    </location>
</feature>
<dbReference type="InterPro" id="IPR003869">
    <property type="entry name" value="Polysac_CapD-like"/>
</dbReference>
<gene>
    <name evidence="3" type="ORF">METZ01_LOCUS84324</name>
</gene>
<evidence type="ECO:0000313" key="3">
    <source>
        <dbReference type="EMBL" id="SVA31470.1"/>
    </source>
</evidence>
<evidence type="ECO:0000259" key="2">
    <source>
        <dbReference type="Pfam" id="PF02719"/>
    </source>
</evidence>
<dbReference type="AlphaFoldDB" id="A0A381UTQ2"/>
<protein>
    <recommendedName>
        <fullName evidence="2">Polysaccharide biosynthesis protein CapD-like domain-containing protein</fullName>
    </recommendedName>
</protein>
<dbReference type="InterPro" id="IPR051203">
    <property type="entry name" value="Polysaccharide_Synthase-Rel"/>
</dbReference>
<accession>A0A381UTQ2</accession>
<evidence type="ECO:0000256" key="1">
    <source>
        <dbReference type="ARBA" id="ARBA00007430"/>
    </source>
</evidence>
<dbReference type="Pfam" id="PF02719">
    <property type="entry name" value="Polysacc_synt_2"/>
    <property type="match status" value="1"/>
</dbReference>
<comment type="similarity">
    <text evidence="1">Belongs to the polysaccharide synthase family.</text>
</comment>
<reference evidence="3" key="1">
    <citation type="submission" date="2018-05" db="EMBL/GenBank/DDBJ databases">
        <authorList>
            <person name="Lanie J.A."/>
            <person name="Ng W.-L."/>
            <person name="Kazmierczak K.M."/>
            <person name="Andrzejewski T.M."/>
            <person name="Davidsen T.M."/>
            <person name="Wayne K.J."/>
            <person name="Tettelin H."/>
            <person name="Glass J.I."/>
            <person name="Rusch D."/>
            <person name="Podicherti R."/>
            <person name="Tsui H.-C.T."/>
            <person name="Winkler M.E."/>
        </authorList>
    </citation>
    <scope>NUCLEOTIDE SEQUENCE</scope>
</reference>